<evidence type="ECO:0000313" key="3">
    <source>
        <dbReference type="EMBL" id="OMH29672.1"/>
    </source>
</evidence>
<sequence>MVRDRSRRCDAVRPLLPWLRWGGTGLAAGAAVASVLAATSSGLAAYYARMIVIPNRRREDLPILAVAGAAGERRVVLPATAETTVPGRYALYVGGGASRALIGEILSLDGSTVTRAVTGGDEAALAAATRGWWSGDIIADPGELGLAHTDVQIGTSAGLAPAWRIDPDDPAGSAAATWVIGVHGRGARRSETLRGAAVMHRLGYTMLAISYRNDGEAPRADGGRYGLGGTEWRDVDAAVDFALDHGADRVVLLGYSMGGAVALQTVDQSSRADRIAALVLDAPVVDWTDVLGYQARLNRVPDSIGRFSQLLISHPAGRAVTGLAAPVDLKSMDWVSRAGQLHTPTLIIHSVDDDFVPAGPSEELARRNPEFVRFVRFERARHTKEWNVDPVRWEETVAAWLPSALRDW</sequence>
<organism evidence="3 4">
    <name type="scientific">Tersicoccus phoenicis</name>
    <dbReference type="NCBI Taxonomy" id="554083"/>
    <lineage>
        <taxon>Bacteria</taxon>
        <taxon>Bacillati</taxon>
        <taxon>Actinomycetota</taxon>
        <taxon>Actinomycetes</taxon>
        <taxon>Micrococcales</taxon>
        <taxon>Micrococcaceae</taxon>
        <taxon>Tersicoccus</taxon>
    </lineage>
</organism>
<accession>A0A1R1LQC8</accession>
<keyword evidence="4" id="KW-1185">Reference proteome</keyword>
<dbReference type="STRING" id="554083.BKD30_00020"/>
<gene>
    <name evidence="3" type="ORF">BKD30_00020</name>
</gene>
<dbReference type="InterPro" id="IPR022742">
    <property type="entry name" value="Hydrolase_4"/>
</dbReference>
<dbReference type="EMBL" id="MRDE01000002">
    <property type="protein sequence ID" value="OMH29672.1"/>
    <property type="molecule type" value="Genomic_DNA"/>
</dbReference>
<dbReference type="PANTHER" id="PTHR12277">
    <property type="entry name" value="ALPHA/BETA HYDROLASE DOMAIN-CONTAINING PROTEIN"/>
    <property type="match status" value="1"/>
</dbReference>
<dbReference type="Pfam" id="PF12146">
    <property type="entry name" value="Hydrolase_4"/>
    <property type="match status" value="1"/>
</dbReference>
<keyword evidence="1" id="KW-1133">Transmembrane helix</keyword>
<keyword evidence="1" id="KW-0812">Transmembrane</keyword>
<dbReference type="SUPFAM" id="SSF53474">
    <property type="entry name" value="alpha/beta-Hydrolases"/>
    <property type="match status" value="1"/>
</dbReference>
<feature type="domain" description="Serine aminopeptidase S33" evidence="2">
    <location>
        <begin position="178"/>
        <end position="290"/>
    </location>
</feature>
<reference evidence="3 4" key="1">
    <citation type="submission" date="2016-12" db="EMBL/GenBank/DDBJ databases">
        <title>Draft genome of Tersicoccus phoenicis 1P05MA.</title>
        <authorList>
            <person name="Nakajima Y."/>
            <person name="Yoshizawa S."/>
            <person name="Nakamura K."/>
            <person name="Ogura Y."/>
            <person name="Hayashi T."/>
            <person name="Kogure K."/>
        </authorList>
    </citation>
    <scope>NUCLEOTIDE SEQUENCE [LARGE SCALE GENOMIC DNA]</scope>
    <source>
        <strain evidence="3 4">1p05MA</strain>
    </source>
</reference>
<evidence type="ECO:0000313" key="4">
    <source>
        <dbReference type="Proteomes" id="UP000187085"/>
    </source>
</evidence>
<dbReference type="PANTHER" id="PTHR12277:SF79">
    <property type="entry name" value="XAA-PRO DIPEPTIDYL-PEPTIDASE-RELATED"/>
    <property type="match status" value="1"/>
</dbReference>
<dbReference type="RefSeq" id="WP_076700235.1">
    <property type="nucleotide sequence ID" value="NZ_MRDE01000002.1"/>
</dbReference>
<dbReference type="OrthoDB" id="8111537at2"/>
<dbReference type="InterPro" id="IPR029058">
    <property type="entry name" value="AB_hydrolase_fold"/>
</dbReference>
<dbReference type="Proteomes" id="UP000187085">
    <property type="component" value="Unassembled WGS sequence"/>
</dbReference>
<feature type="transmembrane region" description="Helical" evidence="1">
    <location>
        <begin position="26"/>
        <end position="48"/>
    </location>
</feature>
<evidence type="ECO:0000256" key="1">
    <source>
        <dbReference type="SAM" id="Phobius"/>
    </source>
</evidence>
<evidence type="ECO:0000259" key="2">
    <source>
        <dbReference type="Pfam" id="PF12146"/>
    </source>
</evidence>
<dbReference type="Gene3D" id="3.40.50.1820">
    <property type="entry name" value="alpha/beta hydrolase"/>
    <property type="match status" value="1"/>
</dbReference>
<name>A0A1R1LQC8_9MICC</name>
<comment type="caution">
    <text evidence="3">The sequence shown here is derived from an EMBL/GenBank/DDBJ whole genome shotgun (WGS) entry which is preliminary data.</text>
</comment>
<protein>
    <submittedName>
        <fullName evidence="3">Lipase</fullName>
    </submittedName>
</protein>
<dbReference type="AlphaFoldDB" id="A0A1R1LQC8"/>
<keyword evidence="1" id="KW-0472">Membrane</keyword>
<proteinExistence type="predicted"/>